<dbReference type="RefSeq" id="XP_013161892.1">
    <property type="nucleotide sequence ID" value="XM_013306438.1"/>
</dbReference>
<dbReference type="SUPFAM" id="SSF50494">
    <property type="entry name" value="Trypsin-like serine proteases"/>
    <property type="match status" value="2"/>
</dbReference>
<reference evidence="14" key="1">
    <citation type="submission" date="2025-08" db="UniProtKB">
        <authorList>
            <consortium name="RefSeq"/>
        </authorList>
    </citation>
    <scope>IDENTIFICATION</scope>
</reference>
<dbReference type="GO" id="GO:0005576">
    <property type="term" value="C:extracellular region"/>
    <property type="evidence" value="ECO:0007669"/>
    <property type="project" value="UniProtKB-SubCell"/>
</dbReference>
<evidence type="ECO:0000256" key="8">
    <source>
        <dbReference type="ARBA" id="ARBA00023240"/>
    </source>
</evidence>
<dbReference type="InterPro" id="IPR043504">
    <property type="entry name" value="Peptidase_S1_PA_chymotrypsin"/>
</dbReference>
<dbReference type="AlphaFoldDB" id="A0AAJ6YZ71"/>
<feature type="domain" description="Peptidase S1" evidence="13">
    <location>
        <begin position="343"/>
        <end position="583"/>
    </location>
</feature>
<evidence type="ECO:0000256" key="11">
    <source>
        <dbReference type="RuleBase" id="RU363034"/>
    </source>
</evidence>
<dbReference type="InterPro" id="IPR018114">
    <property type="entry name" value="TRYPSIN_HIS"/>
</dbReference>
<dbReference type="PROSITE" id="PS00135">
    <property type="entry name" value="TRYPSIN_SER"/>
    <property type="match status" value="2"/>
</dbReference>
<feature type="signal peptide" evidence="12">
    <location>
        <begin position="1"/>
        <end position="18"/>
    </location>
</feature>
<dbReference type="CDD" id="cd00190">
    <property type="entry name" value="Tryp_SPc"/>
    <property type="match status" value="2"/>
</dbReference>
<keyword evidence="6 11" id="KW-0720">Serine protease</keyword>
<evidence type="ECO:0000256" key="4">
    <source>
        <dbReference type="ARBA" id="ARBA00022670"/>
    </source>
</evidence>
<dbReference type="GO" id="GO:0006508">
    <property type="term" value="P:proteolysis"/>
    <property type="evidence" value="ECO:0007669"/>
    <property type="project" value="UniProtKB-KW"/>
</dbReference>
<evidence type="ECO:0000256" key="9">
    <source>
        <dbReference type="ARBA" id="ARBA00055534"/>
    </source>
</evidence>
<evidence type="ECO:0000256" key="7">
    <source>
        <dbReference type="ARBA" id="ARBA00023157"/>
    </source>
</evidence>
<gene>
    <name evidence="14" type="primary">LOC106113605</name>
</gene>
<dbReference type="InterPro" id="IPR033116">
    <property type="entry name" value="TRYPSIN_SER"/>
</dbReference>
<keyword evidence="10" id="KW-1205">Fibrinolytic toxin</keyword>
<dbReference type="InterPro" id="IPR001314">
    <property type="entry name" value="Peptidase_S1A"/>
</dbReference>
<dbReference type="Pfam" id="PF00089">
    <property type="entry name" value="Trypsin"/>
    <property type="match status" value="2"/>
</dbReference>
<dbReference type="GeneID" id="106113605"/>
<organism evidence="14">
    <name type="scientific">Papilio xuthus</name>
    <name type="common">Asian swallowtail butterfly</name>
    <dbReference type="NCBI Taxonomy" id="66420"/>
    <lineage>
        <taxon>Eukaryota</taxon>
        <taxon>Metazoa</taxon>
        <taxon>Ecdysozoa</taxon>
        <taxon>Arthropoda</taxon>
        <taxon>Hexapoda</taxon>
        <taxon>Insecta</taxon>
        <taxon>Pterygota</taxon>
        <taxon>Neoptera</taxon>
        <taxon>Endopterygota</taxon>
        <taxon>Lepidoptera</taxon>
        <taxon>Glossata</taxon>
        <taxon>Ditrysia</taxon>
        <taxon>Papilionoidea</taxon>
        <taxon>Papilionidae</taxon>
        <taxon>Papilioninae</taxon>
        <taxon>Papilio</taxon>
    </lineage>
</organism>
<feature type="domain" description="Peptidase S1" evidence="13">
    <location>
        <begin position="39"/>
        <end position="279"/>
    </location>
</feature>
<dbReference type="PROSITE" id="PS50240">
    <property type="entry name" value="TRYPSIN_DOM"/>
    <property type="match status" value="2"/>
</dbReference>
<comment type="function">
    <text evidence="9">Fibrinolytic activity; shows preferential cleavage of Arg-Gly bonds in all three fibrinogen chains. Contact with the caterpillars causes severe bleeding, due the anticoagulant effect of the protein.</text>
</comment>
<proteinExistence type="inferred from homology"/>
<dbReference type="FunFam" id="2.40.10.10:FF:000068">
    <property type="entry name" value="transmembrane protease serine 2"/>
    <property type="match status" value="1"/>
</dbReference>
<dbReference type="InterPro" id="IPR009003">
    <property type="entry name" value="Peptidase_S1_PA"/>
</dbReference>
<dbReference type="Gene3D" id="2.40.10.10">
    <property type="entry name" value="Trypsin-like serine proteases"/>
    <property type="match status" value="4"/>
</dbReference>
<feature type="chain" id="PRO_5042481922" evidence="12">
    <location>
        <begin position="19"/>
        <end position="589"/>
    </location>
</feature>
<evidence type="ECO:0000259" key="13">
    <source>
        <dbReference type="PROSITE" id="PS50240"/>
    </source>
</evidence>
<evidence type="ECO:0000256" key="10">
    <source>
        <dbReference type="ARBA" id="ARBA00084094"/>
    </source>
</evidence>
<dbReference type="PROSITE" id="PS00134">
    <property type="entry name" value="TRYPSIN_HIS"/>
    <property type="match status" value="1"/>
</dbReference>
<evidence type="ECO:0000256" key="3">
    <source>
        <dbReference type="ARBA" id="ARBA00022656"/>
    </source>
</evidence>
<evidence type="ECO:0000256" key="1">
    <source>
        <dbReference type="ARBA" id="ARBA00004239"/>
    </source>
</evidence>
<evidence type="ECO:0000313" key="14">
    <source>
        <dbReference type="RefSeq" id="XP_013161892.1"/>
    </source>
</evidence>
<keyword evidence="8" id="KW-1199">Hemostasis impairing toxin</keyword>
<evidence type="ECO:0000256" key="6">
    <source>
        <dbReference type="ARBA" id="ARBA00022825"/>
    </source>
</evidence>
<evidence type="ECO:0000256" key="12">
    <source>
        <dbReference type="SAM" id="SignalP"/>
    </source>
</evidence>
<keyword evidence="3" id="KW-0800">Toxin</keyword>
<dbReference type="Proteomes" id="UP000694872">
    <property type="component" value="Unplaced"/>
</dbReference>
<keyword evidence="7" id="KW-1015">Disulfide bond</keyword>
<protein>
    <submittedName>
        <fullName evidence="14">Uncharacterized protein LOC106113605</fullName>
    </submittedName>
</protein>
<dbReference type="InterPro" id="IPR050430">
    <property type="entry name" value="Peptidase_S1"/>
</dbReference>
<name>A0AAJ6YZ71_PAPXU</name>
<keyword evidence="4 11" id="KW-0645">Protease</keyword>
<sequence length="589" mass="62848">MAFKVAVLLATVLATSLAVPTPRHEFSDFFIHADPNARIVGGSQAAAGSVPYMVAMSNGLLVRSFLCGGSLVSARHVLTAAHCIEAVFSRGALSSSLRVTVGTNRWNSGGHSYSLSRNVTHPNYVSSTIKNDIGILVTSSNVAFSNLVQPVVLSYDHIGAGVRSKAAGWGRIRQNGALSAALLQLIVTTIDGQQCVREVAQRALELNIRAPAVEPHIELCVYHSPGHGMCNGDSGSALVTESNSQQIGIVSWGLPCARGAPDMFVRVGAYRDWITRAMKLIHYTVTCLNIQLFKEVANIFDVATTMVFKEVILLALFVLILGATTYEYGTSELFIHAESRGRILGGVPADEGSVPYIAAVTVGTTVRSFLCAGSLFTTKHILTVAHCITALYRNGSFVNSVSITVGTNIWNSGGQTYNVSGNITHPDFDPILVKNDIGFLIVSTDVALSKSVQLVTLSFQNIGAGVEATVAGWGRVNRTRPLSSELLELEMTTVEGQQCAKEVKAEAAAIRLRVPPVEPSIMLCAYHSLNHGVCNGDSGSPLIEVVTGKQIGLVSWGLPCARGTPDMFTKVSAFQQWIQHVINIDDSIG</sequence>
<dbReference type="InterPro" id="IPR001254">
    <property type="entry name" value="Trypsin_dom"/>
</dbReference>
<keyword evidence="5 11" id="KW-0378">Hydrolase</keyword>
<comment type="similarity">
    <text evidence="2">Belongs to the peptidase S1 family.</text>
</comment>
<dbReference type="PRINTS" id="PR00722">
    <property type="entry name" value="CHYMOTRYPSIN"/>
</dbReference>
<dbReference type="GO" id="GO:0090729">
    <property type="term" value="F:toxin activity"/>
    <property type="evidence" value="ECO:0007669"/>
    <property type="project" value="UniProtKB-KW"/>
</dbReference>
<keyword evidence="12" id="KW-0732">Signal</keyword>
<dbReference type="PANTHER" id="PTHR24276">
    <property type="entry name" value="POLYSERASE-RELATED"/>
    <property type="match status" value="1"/>
</dbReference>
<evidence type="ECO:0000256" key="5">
    <source>
        <dbReference type="ARBA" id="ARBA00022801"/>
    </source>
</evidence>
<dbReference type="SMART" id="SM00020">
    <property type="entry name" value="Tryp_SPc"/>
    <property type="match status" value="2"/>
</dbReference>
<dbReference type="KEGG" id="pxu:106113605"/>
<comment type="subcellular location">
    <subcellularLocation>
        <location evidence="1">Secreted</location>
        <location evidence="1">Extracellular space</location>
    </subcellularLocation>
</comment>
<evidence type="ECO:0000256" key="2">
    <source>
        <dbReference type="ARBA" id="ARBA00007664"/>
    </source>
</evidence>
<dbReference type="PANTHER" id="PTHR24276:SF91">
    <property type="entry name" value="AT26814P-RELATED"/>
    <property type="match status" value="1"/>
</dbReference>
<accession>A0AAJ6YZ71</accession>
<dbReference type="GO" id="GO:0004252">
    <property type="term" value="F:serine-type endopeptidase activity"/>
    <property type="evidence" value="ECO:0007669"/>
    <property type="project" value="InterPro"/>
</dbReference>